<evidence type="ECO:0000256" key="5">
    <source>
        <dbReference type="ARBA" id="ARBA00022729"/>
    </source>
</evidence>
<feature type="chain" id="PRO_5025489305" description="Dipeptidyl-peptidase V" evidence="11">
    <location>
        <begin position="18"/>
        <end position="720"/>
    </location>
</feature>
<dbReference type="InterPro" id="IPR001375">
    <property type="entry name" value="Peptidase_S9_cat"/>
</dbReference>
<sequence>MARYLGLTALAAATASALLTPENVLGSPQRSPASPNPSGNIALFTVSQYSFEEESSTSAWQLLDVKTGEISNVSLSTSEVSEILWIPGTETGILYVNATNEEVPGGVTLWMGDLMKPEENKMVASLDAPYNGFKLAKTAAGDLHFVANTLAYPNGTAFNPETATKPKHSGQLYENIYPRHWDRWITNERYAVFGGCLLANSSFSLAHPGPRNLLTGIEFTATRPESPVQPFGGNTDYDISPNGEMYAFLSKAPQLNKANYTASYIYLGPFDGSKPAVAFNGPDSEADAAGHKGASGQPTFSPDSSKLAFIQQDEDYYESDRWQMYVVDVKRGADGIAVSNYKALTAGWDRWVSSIQWAPDGESVFITADDSAITRAFNVPLSADESFQPKNLTSVTSVAGLSVLPDSSLLISSSAVWTTRDFSIVKDGKQETIFSATNVDKELAGLGPHLLSEIFWTGSAGFEQKLQAFVLKPSNYVANKTYPLAFIIHGGPQGAHMNAWSNRWNFQAWADQGFIVVAPNPTGSTSFGQRLTDVIQADWGGAPYEDLVLCWEYVNENLPFVDTENGIAAGASYGGYMTNWIQGHDFGRKFKALVTHDGVTNTEGAYHTEELWFMRHDFNGTIYDEQAVYDKWNPMNHMENWATPQFVIHNTLDYRLAESEGLMLFNILQSKGIPSRFLNFPDEHHQMIGKENSRFWYQEVFNWVNHYSKGTPLDELAIGE</sequence>
<evidence type="ECO:0000313" key="13">
    <source>
        <dbReference type="EMBL" id="KAF2750345.1"/>
    </source>
</evidence>
<keyword evidence="7" id="KW-0720">Serine protease</keyword>
<dbReference type="SUPFAM" id="SSF82171">
    <property type="entry name" value="DPP6 N-terminal domain-like"/>
    <property type="match status" value="1"/>
</dbReference>
<keyword evidence="4" id="KW-0645">Protease</keyword>
<evidence type="ECO:0000313" key="14">
    <source>
        <dbReference type="Proteomes" id="UP000799440"/>
    </source>
</evidence>
<dbReference type="OrthoDB" id="416344at2759"/>
<dbReference type="InterPro" id="IPR029058">
    <property type="entry name" value="AB_hydrolase_fold"/>
</dbReference>
<evidence type="ECO:0000256" key="7">
    <source>
        <dbReference type="ARBA" id="ARBA00022825"/>
    </source>
</evidence>
<comment type="similarity">
    <text evidence="2">Belongs to the peptidase S9C family.</text>
</comment>
<dbReference type="SUPFAM" id="SSF53474">
    <property type="entry name" value="alpha/beta-Hydrolases"/>
    <property type="match status" value="1"/>
</dbReference>
<dbReference type="GO" id="GO:0005576">
    <property type="term" value="C:extracellular region"/>
    <property type="evidence" value="ECO:0007669"/>
    <property type="project" value="UniProtKB-SubCell"/>
</dbReference>
<keyword evidence="8" id="KW-0325">Glycoprotein</keyword>
<accession>A0A6A6VIC7</accession>
<feature type="region of interest" description="Disordered" evidence="10">
    <location>
        <begin position="278"/>
        <end position="304"/>
    </location>
</feature>
<dbReference type="PANTHER" id="PTHR42776">
    <property type="entry name" value="SERINE PEPTIDASE S9 FAMILY MEMBER"/>
    <property type="match status" value="1"/>
</dbReference>
<evidence type="ECO:0000256" key="8">
    <source>
        <dbReference type="ARBA" id="ARBA00023180"/>
    </source>
</evidence>
<evidence type="ECO:0000256" key="10">
    <source>
        <dbReference type="SAM" id="MobiDB-lite"/>
    </source>
</evidence>
<comment type="subcellular location">
    <subcellularLocation>
        <location evidence="1">Secreted</location>
    </subcellularLocation>
</comment>
<feature type="domain" description="Peptidase S9 prolyl oligopeptidase catalytic" evidence="12">
    <location>
        <begin position="500"/>
        <end position="709"/>
    </location>
</feature>
<name>A0A6A6VIC7_9PLEO</name>
<gene>
    <name evidence="13" type="ORF">M011DRAFT_492573</name>
</gene>
<dbReference type="Gene3D" id="3.40.50.1820">
    <property type="entry name" value="alpha/beta hydrolase"/>
    <property type="match status" value="1"/>
</dbReference>
<dbReference type="Pfam" id="PF00326">
    <property type="entry name" value="Peptidase_S9"/>
    <property type="match status" value="1"/>
</dbReference>
<keyword evidence="6" id="KW-0378">Hydrolase</keyword>
<dbReference type="EMBL" id="MU006564">
    <property type="protein sequence ID" value="KAF2750345.1"/>
    <property type="molecule type" value="Genomic_DNA"/>
</dbReference>
<organism evidence="13 14">
    <name type="scientific">Sporormia fimetaria CBS 119925</name>
    <dbReference type="NCBI Taxonomy" id="1340428"/>
    <lineage>
        <taxon>Eukaryota</taxon>
        <taxon>Fungi</taxon>
        <taxon>Dikarya</taxon>
        <taxon>Ascomycota</taxon>
        <taxon>Pezizomycotina</taxon>
        <taxon>Dothideomycetes</taxon>
        <taxon>Pleosporomycetidae</taxon>
        <taxon>Pleosporales</taxon>
        <taxon>Sporormiaceae</taxon>
        <taxon>Sporormia</taxon>
    </lineage>
</organism>
<evidence type="ECO:0000256" key="2">
    <source>
        <dbReference type="ARBA" id="ARBA00010040"/>
    </source>
</evidence>
<evidence type="ECO:0000259" key="12">
    <source>
        <dbReference type="Pfam" id="PF00326"/>
    </source>
</evidence>
<evidence type="ECO:0000256" key="1">
    <source>
        <dbReference type="ARBA" id="ARBA00004613"/>
    </source>
</evidence>
<evidence type="ECO:0000256" key="9">
    <source>
        <dbReference type="ARBA" id="ARBA00032829"/>
    </source>
</evidence>
<dbReference type="GO" id="GO:0006508">
    <property type="term" value="P:proteolysis"/>
    <property type="evidence" value="ECO:0007669"/>
    <property type="project" value="UniProtKB-KW"/>
</dbReference>
<dbReference type="FunFam" id="3.40.50.1820:FF:000028">
    <property type="entry name" value="S9 family peptidase"/>
    <property type="match status" value="1"/>
</dbReference>
<dbReference type="AlphaFoldDB" id="A0A6A6VIC7"/>
<dbReference type="Proteomes" id="UP000799440">
    <property type="component" value="Unassembled WGS sequence"/>
</dbReference>
<keyword evidence="5 11" id="KW-0732">Signal</keyword>
<dbReference type="InterPro" id="IPR011042">
    <property type="entry name" value="6-blade_b-propeller_TolB-like"/>
</dbReference>
<reference evidence="13" key="1">
    <citation type="journal article" date="2020" name="Stud. Mycol.">
        <title>101 Dothideomycetes genomes: a test case for predicting lifestyles and emergence of pathogens.</title>
        <authorList>
            <person name="Haridas S."/>
            <person name="Albert R."/>
            <person name="Binder M."/>
            <person name="Bloem J."/>
            <person name="Labutti K."/>
            <person name="Salamov A."/>
            <person name="Andreopoulos B."/>
            <person name="Baker S."/>
            <person name="Barry K."/>
            <person name="Bills G."/>
            <person name="Bluhm B."/>
            <person name="Cannon C."/>
            <person name="Castanera R."/>
            <person name="Culley D."/>
            <person name="Daum C."/>
            <person name="Ezra D."/>
            <person name="Gonzalez J."/>
            <person name="Henrissat B."/>
            <person name="Kuo A."/>
            <person name="Liang C."/>
            <person name="Lipzen A."/>
            <person name="Lutzoni F."/>
            <person name="Magnuson J."/>
            <person name="Mondo S."/>
            <person name="Nolan M."/>
            <person name="Ohm R."/>
            <person name="Pangilinan J."/>
            <person name="Park H.-J."/>
            <person name="Ramirez L."/>
            <person name="Alfaro M."/>
            <person name="Sun H."/>
            <person name="Tritt A."/>
            <person name="Yoshinaga Y."/>
            <person name="Zwiers L.-H."/>
            <person name="Turgeon B."/>
            <person name="Goodwin S."/>
            <person name="Spatafora J."/>
            <person name="Crous P."/>
            <person name="Grigoriev I."/>
        </authorList>
    </citation>
    <scope>NUCLEOTIDE SEQUENCE</scope>
    <source>
        <strain evidence="13">CBS 119925</strain>
    </source>
</reference>
<evidence type="ECO:0000256" key="6">
    <source>
        <dbReference type="ARBA" id="ARBA00022801"/>
    </source>
</evidence>
<keyword evidence="14" id="KW-1185">Reference proteome</keyword>
<dbReference type="GO" id="GO:0004252">
    <property type="term" value="F:serine-type endopeptidase activity"/>
    <property type="evidence" value="ECO:0007669"/>
    <property type="project" value="TreeGrafter"/>
</dbReference>
<protein>
    <recommendedName>
        <fullName evidence="9">Dipeptidyl-peptidase V</fullName>
    </recommendedName>
</protein>
<feature type="signal peptide" evidence="11">
    <location>
        <begin position="1"/>
        <end position="17"/>
    </location>
</feature>
<evidence type="ECO:0000256" key="3">
    <source>
        <dbReference type="ARBA" id="ARBA00022525"/>
    </source>
</evidence>
<proteinExistence type="inferred from homology"/>
<evidence type="ECO:0000256" key="11">
    <source>
        <dbReference type="SAM" id="SignalP"/>
    </source>
</evidence>
<dbReference type="PANTHER" id="PTHR42776:SF11">
    <property type="entry name" value="DIPEPTIDYL-PEPTIDASE 5-RELATED"/>
    <property type="match status" value="1"/>
</dbReference>
<keyword evidence="3" id="KW-0964">Secreted</keyword>
<evidence type="ECO:0000256" key="4">
    <source>
        <dbReference type="ARBA" id="ARBA00022670"/>
    </source>
</evidence>
<dbReference type="Gene3D" id="2.120.10.30">
    <property type="entry name" value="TolB, C-terminal domain"/>
    <property type="match status" value="1"/>
</dbReference>